<dbReference type="Proteomes" id="UP000078486">
    <property type="component" value="Unassembled WGS sequence"/>
</dbReference>
<feature type="domain" description="T2SS protein K first SAM-like" evidence="2">
    <location>
        <begin position="106"/>
        <end position="173"/>
    </location>
</feature>
<reference evidence="3 4" key="1">
    <citation type="submission" date="2016-01" db="EMBL/GenBank/DDBJ databases">
        <title>High potential of lignocellulose degradation of a new Verrucomicrobia species.</title>
        <authorList>
            <person name="Wang Y."/>
            <person name="Shi Y."/>
            <person name="Qiu Z."/>
            <person name="Liu S."/>
            <person name="Yang H."/>
        </authorList>
    </citation>
    <scope>NUCLEOTIDE SEQUENCE [LARGE SCALE GENOMIC DNA]</scope>
    <source>
        <strain evidence="3 4">TSB47</strain>
    </source>
</reference>
<evidence type="ECO:0000313" key="4">
    <source>
        <dbReference type="Proteomes" id="UP000078486"/>
    </source>
</evidence>
<dbReference type="SUPFAM" id="SSF158544">
    <property type="entry name" value="GspK insert domain-like"/>
    <property type="match status" value="1"/>
</dbReference>
<sequence>MLVLITLVVVGLAMTLFIEKASNDLLVEVRANDASHLRLEAYSALETTLAVLEDFRATIGALHSPAEGWGDPLGFAAYAPAEGRTVEITFVDESGKLSLPNVEPTTLVNLFKSWELSQNDAEKLADALLSWMRPDYIPSAAGAPQPEDYERDEIPFAPPGRSFQSFDELASIDYAREVFYDEHGNRNELWHRFAATFSLFSYDNPNINAAPPDLLAALGDLDTTRQQQRSLDDFLSGADNRAGGAAGYFTSTDEIGTLLGGNSLAMSLGVEIKALRIIVTVREGESVYRLNVLVAPPKGAAPPKSWTETAETAAAASGDANSGASAGNPAAAGANTATGRSATGVASGGTSAAASAATTTDLNYPYTFLEIRENDVIPSASAIDNAAADDTLLAPRIQ</sequence>
<feature type="compositionally biased region" description="Low complexity" evidence="1">
    <location>
        <begin position="307"/>
        <end position="348"/>
    </location>
</feature>
<accession>A0A178INY5</accession>
<dbReference type="Pfam" id="PF21687">
    <property type="entry name" value="T2SSK_1st"/>
    <property type="match status" value="1"/>
</dbReference>
<dbReference type="InterPro" id="IPR038072">
    <property type="entry name" value="GspK_central_sf"/>
</dbReference>
<name>A0A178INY5_9BACT</name>
<evidence type="ECO:0000259" key="2">
    <source>
        <dbReference type="Pfam" id="PF21687"/>
    </source>
</evidence>
<dbReference type="EMBL" id="LRRQ01000048">
    <property type="protein sequence ID" value="OAM90806.1"/>
    <property type="molecule type" value="Genomic_DNA"/>
</dbReference>
<gene>
    <name evidence="3" type="ORF">AW736_06375</name>
</gene>
<dbReference type="InterPro" id="IPR049031">
    <property type="entry name" value="T2SSK_SAM-like_1st"/>
</dbReference>
<comment type="caution">
    <text evidence="3">The sequence shown here is derived from an EMBL/GenBank/DDBJ whole genome shotgun (WGS) entry which is preliminary data.</text>
</comment>
<evidence type="ECO:0000313" key="3">
    <source>
        <dbReference type="EMBL" id="OAM90806.1"/>
    </source>
</evidence>
<dbReference type="STRING" id="1184151.AW736_06375"/>
<proteinExistence type="predicted"/>
<dbReference type="Gene3D" id="1.10.40.60">
    <property type="entry name" value="EpsJ-like"/>
    <property type="match status" value="1"/>
</dbReference>
<feature type="region of interest" description="Disordered" evidence="1">
    <location>
        <begin position="299"/>
        <end position="348"/>
    </location>
</feature>
<keyword evidence="4" id="KW-1185">Reference proteome</keyword>
<protein>
    <recommendedName>
        <fullName evidence="2">T2SS protein K first SAM-like domain-containing protein</fullName>
    </recommendedName>
</protein>
<evidence type="ECO:0000256" key="1">
    <source>
        <dbReference type="SAM" id="MobiDB-lite"/>
    </source>
</evidence>
<organism evidence="3 4">
    <name type="scientific">Termitidicoccus mucosus</name>
    <dbReference type="NCBI Taxonomy" id="1184151"/>
    <lineage>
        <taxon>Bacteria</taxon>
        <taxon>Pseudomonadati</taxon>
        <taxon>Verrucomicrobiota</taxon>
        <taxon>Opitutia</taxon>
        <taxon>Opitutales</taxon>
        <taxon>Opitutaceae</taxon>
        <taxon>Termitidicoccus</taxon>
    </lineage>
</organism>
<dbReference type="AlphaFoldDB" id="A0A178INY5"/>